<dbReference type="PANTHER" id="PTHR24148:SF73">
    <property type="entry name" value="HET DOMAIN PROTEIN (AFU_ORTHOLOGUE AFUA_8G01020)"/>
    <property type="match status" value="1"/>
</dbReference>
<dbReference type="InterPro" id="IPR052895">
    <property type="entry name" value="HetReg/Transcr_Mod"/>
</dbReference>
<dbReference type="EMBL" id="CAWUHD010000091">
    <property type="protein sequence ID" value="CAK7230185.1"/>
    <property type="molecule type" value="Genomic_DNA"/>
</dbReference>
<feature type="region of interest" description="Disordered" evidence="1">
    <location>
        <begin position="548"/>
        <end position="574"/>
    </location>
</feature>
<dbReference type="Proteomes" id="UP001642482">
    <property type="component" value="Unassembled WGS sequence"/>
</dbReference>
<comment type="caution">
    <text evidence="3">The sequence shown here is derived from an EMBL/GenBank/DDBJ whole genome shotgun (WGS) entry which is preliminary data.</text>
</comment>
<gene>
    <name evidence="3" type="ORF">SEUCBS140593_007499</name>
</gene>
<dbReference type="PANTHER" id="PTHR24148">
    <property type="entry name" value="ANKYRIN REPEAT DOMAIN-CONTAINING PROTEIN 39 HOMOLOG-RELATED"/>
    <property type="match status" value="1"/>
</dbReference>
<evidence type="ECO:0000259" key="2">
    <source>
        <dbReference type="Pfam" id="PF06985"/>
    </source>
</evidence>
<feature type="compositionally biased region" description="Basic and acidic residues" evidence="1">
    <location>
        <begin position="260"/>
        <end position="283"/>
    </location>
</feature>
<feature type="region of interest" description="Disordered" evidence="1">
    <location>
        <begin position="328"/>
        <end position="353"/>
    </location>
</feature>
<evidence type="ECO:0000256" key="1">
    <source>
        <dbReference type="SAM" id="MobiDB-lite"/>
    </source>
</evidence>
<dbReference type="Pfam" id="PF26639">
    <property type="entry name" value="Het-6_barrel"/>
    <property type="match status" value="1"/>
</dbReference>
<protein>
    <recommendedName>
        <fullName evidence="2">Heterokaryon incompatibility domain-containing protein</fullName>
    </recommendedName>
</protein>
<proteinExistence type="predicted"/>
<feature type="region of interest" description="Disordered" evidence="1">
    <location>
        <begin position="256"/>
        <end position="283"/>
    </location>
</feature>
<dbReference type="Pfam" id="PF06985">
    <property type="entry name" value="HET"/>
    <property type="match status" value="1"/>
</dbReference>
<organism evidence="3 4">
    <name type="scientific">Sporothrix eucalyptigena</name>
    <dbReference type="NCBI Taxonomy" id="1812306"/>
    <lineage>
        <taxon>Eukaryota</taxon>
        <taxon>Fungi</taxon>
        <taxon>Dikarya</taxon>
        <taxon>Ascomycota</taxon>
        <taxon>Pezizomycotina</taxon>
        <taxon>Sordariomycetes</taxon>
        <taxon>Sordariomycetidae</taxon>
        <taxon>Ophiostomatales</taxon>
        <taxon>Ophiostomataceae</taxon>
        <taxon>Sporothrix</taxon>
    </lineage>
</organism>
<sequence>MTFTYRELDIARSEFRLLRLRPAASMDAPLRISLFHASLDDAPEYEALSYVWGKTWGQFTIYVENNRTGDGDIDDLTKLSFLSITPSLDRALRYLRFRIRTDEDGSAMIPQDRVLWVDALCINQQDPVERSRQVQQMRRIYESCVSDIAWLGPDLSPPPTDKEIEGTNIKSDEDDGEDASSTPPPPNETEEQAEKRKQATIWSKKLAKAEQNRATSFRRRCQRLRDGLNLMRQVASRDVATLSLMVQRWNQEWSGSWHAQIDKDENGNPKPKPKDEYDPEDPDQKRYLTSAQVRSLYAAFSFAQLWSRVWVVQELSCAPRVLLAVGKRRPGEEQHDSDSSDTPETKATNEDDSLDMIDTLDWDKDIVGGFLDDTAYSDAFHSSWGHGTVGPTAANIFARVRAIQLQRRMLRSQRASGRRVALQSFEGVRGSALRWATIREQSTLEEEIWKTTEDKPESHDDKNRSIEVSENTPLRADPSLINVLARFKWTLATDPRDKVYGLLGLVSEAPVLPPVDYTLPTARVYADAALAIIETSGCLDLISQNPFHGDDGADDDDPLPDGGSDLDNYDNRRAPDLPSWAPNFDRSLYTDYYDEFSTILFAQRGIYAAGKPDCKQLFPLDVQDGWTEASGDDTRRPVRSLRLRGTVLGRVAPLKQGVWEEHGRKYVNTESSVEIFRQIKAMYYGSEEEEEKMKAKVYAPTGEPFWDAFWRTVVGDCTAYPIRRLTAEERVQCSTELANLCRLREAEMRKKNEETRHFTTDEQWTEYRDSHRYDSFPPSAELLNDLPIEPMLRRMIRRWGVAQTIPDSSKPGGENGLMLMVRAAAQPGDLVAVLDGSKVPMILRGQDLTVVTKDGKKGDTAYFKYVCPAYVHGYMDGEAVTQAADGQLVEQDFVLV</sequence>
<feature type="domain" description="Heterokaryon incompatibility" evidence="2">
    <location>
        <begin position="45"/>
        <end position="191"/>
    </location>
</feature>
<evidence type="ECO:0000313" key="4">
    <source>
        <dbReference type="Proteomes" id="UP001642482"/>
    </source>
</evidence>
<feature type="compositionally biased region" description="Basic and acidic residues" evidence="1">
    <location>
        <begin position="329"/>
        <end position="349"/>
    </location>
</feature>
<feature type="compositionally biased region" description="Basic and acidic residues" evidence="1">
    <location>
        <begin position="451"/>
        <end position="467"/>
    </location>
</feature>
<reference evidence="3 4" key="1">
    <citation type="submission" date="2024-01" db="EMBL/GenBank/DDBJ databases">
        <authorList>
            <person name="Allen C."/>
            <person name="Tagirdzhanova G."/>
        </authorList>
    </citation>
    <scope>NUCLEOTIDE SEQUENCE [LARGE SCALE GENOMIC DNA]</scope>
</reference>
<name>A0ABP0CDN9_9PEZI</name>
<accession>A0ABP0CDN9</accession>
<dbReference type="InterPro" id="IPR010730">
    <property type="entry name" value="HET"/>
</dbReference>
<keyword evidence="4" id="KW-1185">Reference proteome</keyword>
<evidence type="ECO:0000313" key="3">
    <source>
        <dbReference type="EMBL" id="CAK7230185.1"/>
    </source>
</evidence>
<feature type="region of interest" description="Disordered" evidence="1">
    <location>
        <begin position="152"/>
        <end position="198"/>
    </location>
</feature>
<feature type="region of interest" description="Disordered" evidence="1">
    <location>
        <begin position="451"/>
        <end position="470"/>
    </location>
</feature>